<reference evidence="1 2" key="1">
    <citation type="journal article" date="2019" name="Sci. Rep.">
        <title>Orb-weaving spider Araneus ventricosus genome elucidates the spidroin gene catalogue.</title>
        <authorList>
            <person name="Kono N."/>
            <person name="Nakamura H."/>
            <person name="Ohtoshi R."/>
            <person name="Moran D.A.P."/>
            <person name="Shinohara A."/>
            <person name="Yoshida Y."/>
            <person name="Fujiwara M."/>
            <person name="Mori M."/>
            <person name="Tomita M."/>
            <person name="Arakawa K."/>
        </authorList>
    </citation>
    <scope>NUCLEOTIDE SEQUENCE [LARGE SCALE GENOMIC DNA]</scope>
</reference>
<gene>
    <name evidence="1" type="ORF">AVEN_21964_1</name>
</gene>
<evidence type="ECO:0000313" key="2">
    <source>
        <dbReference type="Proteomes" id="UP000499080"/>
    </source>
</evidence>
<dbReference type="Proteomes" id="UP000499080">
    <property type="component" value="Unassembled WGS sequence"/>
</dbReference>
<name>A0A4Y2NKI7_ARAVE</name>
<accession>A0A4Y2NKI7</accession>
<sequence length="168" mass="19247">MTERRPMPDAIAATEGMGRRSVMNHTQRDFVTQARAFRHCFRAGHSRVVRLYANNWVVFRSTDLSTSFTDVPTFVLRNLVSECSKSQTDSHALSPSPTLFTHTRVTHRRLEESEFTFYDYDLPFHIPVDIKFVCIPTALSIRANFHQDFALTKGFASPCSKNCGVEQR</sequence>
<protein>
    <submittedName>
        <fullName evidence="1">Uncharacterized protein</fullName>
    </submittedName>
</protein>
<organism evidence="1 2">
    <name type="scientific">Araneus ventricosus</name>
    <name type="common">Orbweaver spider</name>
    <name type="synonym">Epeira ventricosa</name>
    <dbReference type="NCBI Taxonomy" id="182803"/>
    <lineage>
        <taxon>Eukaryota</taxon>
        <taxon>Metazoa</taxon>
        <taxon>Ecdysozoa</taxon>
        <taxon>Arthropoda</taxon>
        <taxon>Chelicerata</taxon>
        <taxon>Arachnida</taxon>
        <taxon>Araneae</taxon>
        <taxon>Araneomorphae</taxon>
        <taxon>Entelegynae</taxon>
        <taxon>Araneoidea</taxon>
        <taxon>Araneidae</taxon>
        <taxon>Araneus</taxon>
    </lineage>
</organism>
<comment type="caution">
    <text evidence="1">The sequence shown here is derived from an EMBL/GenBank/DDBJ whole genome shotgun (WGS) entry which is preliminary data.</text>
</comment>
<keyword evidence="2" id="KW-1185">Reference proteome</keyword>
<dbReference type="AlphaFoldDB" id="A0A4Y2NKI7"/>
<evidence type="ECO:0000313" key="1">
    <source>
        <dbReference type="EMBL" id="GBN40008.1"/>
    </source>
</evidence>
<proteinExistence type="predicted"/>
<dbReference type="EMBL" id="BGPR01009435">
    <property type="protein sequence ID" value="GBN40008.1"/>
    <property type="molecule type" value="Genomic_DNA"/>
</dbReference>